<keyword evidence="3" id="KW-1185">Reference proteome</keyword>
<dbReference type="EMBL" id="JAMKBJ010000004">
    <property type="protein sequence ID" value="MCZ8536777.1"/>
    <property type="molecule type" value="Genomic_DNA"/>
</dbReference>
<dbReference type="AlphaFoldDB" id="A0A9X3RDT0"/>
<dbReference type="SUPFAM" id="SSF52266">
    <property type="entry name" value="SGNH hydrolase"/>
    <property type="match status" value="1"/>
</dbReference>
<proteinExistence type="predicted"/>
<dbReference type="Pfam" id="PF13472">
    <property type="entry name" value="Lipase_GDSL_2"/>
    <property type="match status" value="1"/>
</dbReference>
<dbReference type="InterPro" id="IPR036514">
    <property type="entry name" value="SGNH_hydro_sf"/>
</dbReference>
<dbReference type="InterPro" id="IPR013830">
    <property type="entry name" value="SGNH_hydro"/>
</dbReference>
<dbReference type="GO" id="GO:0016787">
    <property type="term" value="F:hydrolase activity"/>
    <property type="evidence" value="ECO:0007669"/>
    <property type="project" value="UniProtKB-KW"/>
</dbReference>
<dbReference type="RefSeq" id="WP_269925875.1">
    <property type="nucleotide sequence ID" value="NZ_JAMKBJ010000004.1"/>
</dbReference>
<feature type="domain" description="SGNH hydrolase-type esterase" evidence="1">
    <location>
        <begin position="69"/>
        <end position="251"/>
    </location>
</feature>
<dbReference type="PANTHER" id="PTHR30383">
    <property type="entry name" value="THIOESTERASE 1/PROTEASE 1/LYSOPHOSPHOLIPASE L1"/>
    <property type="match status" value="1"/>
</dbReference>
<evidence type="ECO:0000313" key="3">
    <source>
        <dbReference type="Proteomes" id="UP001152173"/>
    </source>
</evidence>
<evidence type="ECO:0000313" key="2">
    <source>
        <dbReference type="EMBL" id="MCZ8536777.1"/>
    </source>
</evidence>
<accession>A0A9X3RDT0</accession>
<gene>
    <name evidence="2" type="ORF">M9R32_06250</name>
</gene>
<dbReference type="CDD" id="cd00229">
    <property type="entry name" value="SGNH_hydrolase"/>
    <property type="match status" value="1"/>
</dbReference>
<comment type="caution">
    <text evidence="2">The sequence shown here is derived from an EMBL/GenBank/DDBJ whole genome shotgun (WGS) entry which is preliminary data.</text>
</comment>
<organism evidence="2 3">
    <name type="scientific">Paenisporosarcina quisquiliarum</name>
    <dbReference type="NCBI Taxonomy" id="365346"/>
    <lineage>
        <taxon>Bacteria</taxon>
        <taxon>Bacillati</taxon>
        <taxon>Bacillota</taxon>
        <taxon>Bacilli</taxon>
        <taxon>Bacillales</taxon>
        <taxon>Caryophanaceae</taxon>
        <taxon>Paenisporosarcina</taxon>
    </lineage>
</organism>
<dbReference type="Gene3D" id="3.40.50.1110">
    <property type="entry name" value="SGNH hydrolase"/>
    <property type="match status" value="1"/>
</dbReference>
<reference evidence="2" key="1">
    <citation type="submission" date="2022-05" db="EMBL/GenBank/DDBJ databases">
        <authorList>
            <person name="Colautti A."/>
            <person name="Iacumin L."/>
        </authorList>
    </citation>
    <scope>NUCLEOTIDE SEQUENCE</scope>
    <source>
        <strain evidence="2">SK 55</strain>
    </source>
</reference>
<keyword evidence="2" id="KW-0378">Hydrolase</keyword>
<protein>
    <submittedName>
        <fullName evidence="2">SGNH/GDSL hydrolase family protein</fullName>
    </submittedName>
</protein>
<dbReference type="Proteomes" id="UP001152173">
    <property type="component" value="Unassembled WGS sequence"/>
</dbReference>
<name>A0A9X3RDT0_9BACL</name>
<evidence type="ECO:0000259" key="1">
    <source>
        <dbReference type="Pfam" id="PF13472"/>
    </source>
</evidence>
<sequence>MNKWKWLIWVAAGALLFFYTRTDTKHDEVSAKPTDIQTYDPKYNPNQSLADYLVFRSMMSGQAKMAITGSSVTRGSGSSHQSKTWRGRIEANLRNTNPALRDLTISNHGHSGYTSVRLLEDHVTAPILQELPDVLFIETSVINNHNKNVSLDDTFASLNSLYKLYSDALPEARIVFLSPNPCTENKFGPTLNQFGLKFTDYVEETADYIKKQGWNYFDTHGAMLYHMSSKNITLPSTLKDGIHPNDRGYKIWADVLWPFVQQKQGTTPSTM</sequence>
<dbReference type="InterPro" id="IPR051532">
    <property type="entry name" value="Ester_Hydrolysis_Enzymes"/>
</dbReference>